<name>A0A8J5MR23_HOMAM</name>
<evidence type="ECO:0000313" key="3">
    <source>
        <dbReference type="Proteomes" id="UP000747542"/>
    </source>
</evidence>
<reference evidence="2" key="1">
    <citation type="journal article" date="2021" name="Sci. Adv.">
        <title>The American lobster genome reveals insights on longevity, neural, and immune adaptations.</title>
        <authorList>
            <person name="Polinski J.M."/>
            <person name="Zimin A.V."/>
            <person name="Clark K.F."/>
            <person name="Kohn A.B."/>
            <person name="Sadowski N."/>
            <person name="Timp W."/>
            <person name="Ptitsyn A."/>
            <person name="Khanna P."/>
            <person name="Romanova D.Y."/>
            <person name="Williams P."/>
            <person name="Greenwood S.J."/>
            <person name="Moroz L.L."/>
            <person name="Walt D.R."/>
            <person name="Bodnar A.G."/>
        </authorList>
    </citation>
    <scope>NUCLEOTIDE SEQUENCE</scope>
    <source>
        <strain evidence="2">GMGI-L3</strain>
    </source>
</reference>
<proteinExistence type="predicted"/>
<comment type="caution">
    <text evidence="2">The sequence shown here is derived from an EMBL/GenBank/DDBJ whole genome shotgun (WGS) entry which is preliminary data.</text>
</comment>
<sequence>MNKMIQVIQVLLAIIIVGCLAGCPPPEDLGPCQCHDDPDGAPALQCRGVTGWEEVATIFTDLGLDYISSVDIIYSPDLTDLPPSAFADVLIDAIRFYNTG</sequence>
<gene>
    <name evidence="2" type="primary">Lucb-L17</name>
    <name evidence="2" type="ORF">Hamer_G012769</name>
</gene>
<protein>
    <submittedName>
        <fullName evidence="2">Putative Oplophorus-luciferin 2-monooxygenase non-catalytic subunit-like 17</fullName>
    </submittedName>
</protein>
<feature type="chain" id="PRO_5035236498" evidence="1">
    <location>
        <begin position="22"/>
        <end position="100"/>
    </location>
</feature>
<keyword evidence="3" id="KW-1185">Reference proteome</keyword>
<dbReference type="PROSITE" id="PS51257">
    <property type="entry name" value="PROKAR_LIPOPROTEIN"/>
    <property type="match status" value="1"/>
</dbReference>
<evidence type="ECO:0000313" key="2">
    <source>
        <dbReference type="EMBL" id="KAG7160222.1"/>
    </source>
</evidence>
<feature type="signal peptide" evidence="1">
    <location>
        <begin position="1"/>
        <end position="21"/>
    </location>
</feature>
<organism evidence="2 3">
    <name type="scientific">Homarus americanus</name>
    <name type="common">American lobster</name>
    <dbReference type="NCBI Taxonomy" id="6706"/>
    <lineage>
        <taxon>Eukaryota</taxon>
        <taxon>Metazoa</taxon>
        <taxon>Ecdysozoa</taxon>
        <taxon>Arthropoda</taxon>
        <taxon>Crustacea</taxon>
        <taxon>Multicrustacea</taxon>
        <taxon>Malacostraca</taxon>
        <taxon>Eumalacostraca</taxon>
        <taxon>Eucarida</taxon>
        <taxon>Decapoda</taxon>
        <taxon>Pleocyemata</taxon>
        <taxon>Astacidea</taxon>
        <taxon>Nephropoidea</taxon>
        <taxon>Nephropidae</taxon>
        <taxon>Homarus</taxon>
    </lineage>
</organism>
<dbReference type="AlphaFoldDB" id="A0A8J5MR23"/>
<evidence type="ECO:0000256" key="1">
    <source>
        <dbReference type="SAM" id="SignalP"/>
    </source>
</evidence>
<dbReference type="Proteomes" id="UP000747542">
    <property type="component" value="Unassembled WGS sequence"/>
</dbReference>
<keyword evidence="1" id="KW-0732">Signal</keyword>
<dbReference type="EMBL" id="JAHLQT010031643">
    <property type="protein sequence ID" value="KAG7160222.1"/>
    <property type="molecule type" value="Genomic_DNA"/>
</dbReference>
<accession>A0A8J5MR23</accession>